<evidence type="ECO:0000313" key="1">
    <source>
        <dbReference type="EMBL" id="VDM28155.1"/>
    </source>
</evidence>
<proteinExistence type="predicted"/>
<reference evidence="3" key="1">
    <citation type="submission" date="2016-06" db="UniProtKB">
        <authorList>
            <consortium name="WormBaseParasite"/>
        </authorList>
    </citation>
    <scope>IDENTIFICATION</scope>
</reference>
<dbReference type="EMBL" id="UYWY01002518">
    <property type="protein sequence ID" value="VDM28155.1"/>
    <property type="molecule type" value="Genomic_DNA"/>
</dbReference>
<organism evidence="2 3">
    <name type="scientific">Toxocara canis</name>
    <name type="common">Canine roundworm</name>
    <dbReference type="NCBI Taxonomy" id="6265"/>
    <lineage>
        <taxon>Eukaryota</taxon>
        <taxon>Metazoa</taxon>
        <taxon>Ecdysozoa</taxon>
        <taxon>Nematoda</taxon>
        <taxon>Chromadorea</taxon>
        <taxon>Rhabditida</taxon>
        <taxon>Spirurina</taxon>
        <taxon>Ascaridomorpha</taxon>
        <taxon>Ascaridoidea</taxon>
        <taxon>Toxocaridae</taxon>
        <taxon>Toxocara</taxon>
    </lineage>
</organism>
<dbReference type="Proteomes" id="UP000050794">
    <property type="component" value="Unassembled WGS sequence"/>
</dbReference>
<protein>
    <submittedName>
        <fullName evidence="3">Voltage-dependent L-type calcium channel subunit beta-2</fullName>
    </submittedName>
</protein>
<sequence length="136" mass="14799">MATELCTDVAVIGTSEVQDAIVQQVLTEWPMSVWGSLASLADQKLSVQLERRKPLRTLLPLLILLTRLMGRRAFNGTDVATSKEAHCQHSAKQTKASVDPSHLPQVHSRGSVSPVGFLTGMLNNTQVLESYTDSVS</sequence>
<accession>A0A183U1W3</accession>
<reference evidence="1 2" key="2">
    <citation type="submission" date="2018-11" db="EMBL/GenBank/DDBJ databases">
        <authorList>
            <consortium name="Pathogen Informatics"/>
        </authorList>
    </citation>
    <scope>NUCLEOTIDE SEQUENCE [LARGE SCALE GENOMIC DNA]</scope>
</reference>
<evidence type="ECO:0000313" key="3">
    <source>
        <dbReference type="WBParaSite" id="TCNE_0000248301-mRNA-1"/>
    </source>
</evidence>
<evidence type="ECO:0000313" key="2">
    <source>
        <dbReference type="Proteomes" id="UP000050794"/>
    </source>
</evidence>
<dbReference type="WBParaSite" id="TCNE_0000248301-mRNA-1">
    <property type="protein sequence ID" value="TCNE_0000248301-mRNA-1"/>
    <property type="gene ID" value="TCNE_0000248301"/>
</dbReference>
<dbReference type="AlphaFoldDB" id="A0A183U1W3"/>
<gene>
    <name evidence="1" type="ORF">TCNE_LOCUS2483</name>
</gene>
<name>A0A183U1W3_TOXCA</name>
<keyword evidence="2" id="KW-1185">Reference proteome</keyword>